<name>U2V1F5_9ACTN</name>
<dbReference type="AlphaFoldDB" id="U2V1F5"/>
<proteinExistence type="predicted"/>
<evidence type="ECO:0000313" key="2">
    <source>
        <dbReference type="EMBL" id="ERL06531.1"/>
    </source>
</evidence>
<dbReference type="PATRIC" id="fig|1125712.3.peg.2043"/>
<feature type="domain" description="DUF7226" evidence="1">
    <location>
        <begin position="7"/>
        <end position="142"/>
    </location>
</feature>
<reference evidence="2 3" key="1">
    <citation type="submission" date="2013-08" db="EMBL/GenBank/DDBJ databases">
        <authorList>
            <person name="Durkin A.S."/>
            <person name="Haft D.R."/>
            <person name="McCorrison J."/>
            <person name="Torralba M."/>
            <person name="Gillis M."/>
            <person name="Haft D.H."/>
            <person name="Methe B."/>
            <person name="Sutton G."/>
            <person name="Nelson K.E."/>
        </authorList>
    </citation>
    <scope>NUCLEOTIDE SEQUENCE [LARGE SCALE GENOMIC DNA]</scope>
    <source>
        <strain evidence="2 3">F0195</strain>
    </source>
</reference>
<protein>
    <recommendedName>
        <fullName evidence="1">DUF7226 domain-containing protein</fullName>
    </recommendedName>
</protein>
<feature type="non-terminal residue" evidence="2">
    <location>
        <position position="1"/>
    </location>
</feature>
<evidence type="ECO:0000313" key="3">
    <source>
        <dbReference type="Proteomes" id="UP000016638"/>
    </source>
</evidence>
<accession>U2V1F5</accession>
<dbReference type="Pfam" id="PF23871">
    <property type="entry name" value="DUF7226"/>
    <property type="match status" value="1"/>
</dbReference>
<keyword evidence="3" id="KW-1185">Reference proteome</keyword>
<dbReference type="Proteomes" id="UP000016638">
    <property type="component" value="Unassembled WGS sequence"/>
</dbReference>
<organism evidence="2 3">
    <name type="scientific">Olsenella profusa F0195</name>
    <dbReference type="NCBI Taxonomy" id="1125712"/>
    <lineage>
        <taxon>Bacteria</taxon>
        <taxon>Bacillati</taxon>
        <taxon>Actinomycetota</taxon>
        <taxon>Coriobacteriia</taxon>
        <taxon>Coriobacteriales</taxon>
        <taxon>Atopobiaceae</taxon>
        <taxon>Olsenella</taxon>
    </lineage>
</organism>
<comment type="caution">
    <text evidence="2">The sequence shown here is derived from an EMBL/GenBank/DDBJ whole genome shotgun (WGS) entry which is preliminary data.</text>
</comment>
<dbReference type="STRING" id="1125712.HMPREF1316_1275"/>
<dbReference type="EMBL" id="AWEZ01000064">
    <property type="protein sequence ID" value="ERL06531.1"/>
    <property type="molecule type" value="Genomic_DNA"/>
</dbReference>
<gene>
    <name evidence="2" type="ORF">HMPREF1316_1275</name>
</gene>
<dbReference type="InterPro" id="IPR055650">
    <property type="entry name" value="DUF7226"/>
</dbReference>
<evidence type="ECO:0000259" key="1">
    <source>
        <dbReference type="Pfam" id="PF23871"/>
    </source>
</evidence>
<sequence>ADRFEIVLALLERVKAEGGDMLASDVAEFIGYVPRQAAYYPSAGQYLGLFDRSERGHVKLTPLAEAILDFRYRDRQLAYVALMFKHEIFHRLFGIAFRSGTMPEKSDVIEVMLELNVCNNGATVVRRATTVISWLNWIMALPEDD</sequence>